<proteinExistence type="predicted"/>
<accession>A0ABS7FBV4</accession>
<evidence type="ECO:0000256" key="1">
    <source>
        <dbReference type="SAM" id="Phobius"/>
    </source>
</evidence>
<name>A0ABS7FBV4_9NEIS</name>
<keyword evidence="1" id="KW-0812">Transmembrane</keyword>
<sequence>MNYQAIAALLDSLIQLCHHMPLYFTQVLDWLSQLEWGRFTLFALLASLAGGALIVPVVLAWQALDYCVAKPLARLHRLSQHKEAHHG</sequence>
<evidence type="ECO:0000313" key="3">
    <source>
        <dbReference type="Proteomes" id="UP000711178"/>
    </source>
</evidence>
<dbReference type="Proteomes" id="UP000711178">
    <property type="component" value="Unassembled WGS sequence"/>
</dbReference>
<comment type="caution">
    <text evidence="2">The sequence shown here is derived from an EMBL/GenBank/DDBJ whole genome shotgun (WGS) entry which is preliminary data.</text>
</comment>
<dbReference type="RefSeq" id="WP_043575438.1">
    <property type="nucleotide sequence ID" value="NZ_CP142381.1"/>
</dbReference>
<keyword evidence="3" id="KW-1185">Reference proteome</keyword>
<organism evidence="2 3">
    <name type="scientific">Chromobacterium subtsugae</name>
    <dbReference type="NCBI Taxonomy" id="251747"/>
    <lineage>
        <taxon>Bacteria</taxon>
        <taxon>Pseudomonadati</taxon>
        <taxon>Pseudomonadota</taxon>
        <taxon>Betaproteobacteria</taxon>
        <taxon>Neisseriales</taxon>
        <taxon>Chromobacteriaceae</taxon>
        <taxon>Chromobacterium</taxon>
    </lineage>
</organism>
<gene>
    <name evidence="2" type="ORF">KIF53_04075</name>
</gene>
<protein>
    <submittedName>
        <fullName evidence="2">Uncharacterized protein</fullName>
    </submittedName>
</protein>
<reference evidence="2 3" key="1">
    <citation type="submission" date="2021-05" db="EMBL/GenBank/DDBJ databases">
        <title>Draft Whole Genome Sequencing Of Biosensor Chromobacterium violaceum Strain CV026 Reveals A Regulatory RNA In Chromobacterium violaceum Phenotype Regulatory Network.</title>
        <authorList>
            <person name="Hong K.W."/>
            <person name="Chan K.G."/>
            <person name="Chang C.-Y."/>
        </authorList>
    </citation>
    <scope>NUCLEOTIDE SEQUENCE [LARGE SCALE GENOMIC DNA]</scope>
    <source>
        <strain evidence="2 3">ATCC 31532</strain>
    </source>
</reference>
<feature type="transmembrane region" description="Helical" evidence="1">
    <location>
        <begin position="39"/>
        <end position="64"/>
    </location>
</feature>
<dbReference type="EMBL" id="JAHDTB010000002">
    <property type="protein sequence ID" value="MBW8286798.1"/>
    <property type="molecule type" value="Genomic_DNA"/>
</dbReference>
<evidence type="ECO:0000313" key="2">
    <source>
        <dbReference type="EMBL" id="MBW8286798.1"/>
    </source>
</evidence>
<keyword evidence="1" id="KW-0472">Membrane</keyword>
<keyword evidence="1" id="KW-1133">Transmembrane helix</keyword>
<dbReference type="GeneID" id="89687026"/>